<feature type="region of interest" description="Disordered" evidence="1">
    <location>
        <begin position="325"/>
        <end position="347"/>
    </location>
</feature>
<evidence type="ECO:0000256" key="1">
    <source>
        <dbReference type="SAM" id="MobiDB-lite"/>
    </source>
</evidence>
<keyword evidence="3" id="KW-1185">Reference proteome</keyword>
<evidence type="ECO:0000313" key="2">
    <source>
        <dbReference type="EMBL" id="KAK1753658.1"/>
    </source>
</evidence>
<sequence>MATLLAPYNTAMQLGAGFNSYTQQLCINDAVVREPTAAEAAKAEKPRLPMAQEVTYKTSVIDKVTDVTSAMNINAAFSIKYDTLDAKGKGDFINTSKVKESDVSFMISVKVVNQVIYDHSLTKFEPIPDVKPANFAEVYGDSFISGFQEGGEFTAVISIKAKDRKKAAKIKADAAINFTKENFALDVNGEFSKNDNSFLEENETTVSVTWSGGGQEIKKPEEDWTLETMRAAALKFPDLVSRTPMRTHAILTKYTALRSFHSVLAKMTSGGHDPQAVIPNFEKAGIYTAVLQEAYLDFKTILKNLQVLAFSVSAGTERLVESAAAKRLQQQQEGSDQSTTGGGLTPSSETFNSAGFTLVTSGGRAGPSNVANKPYPPTIEGVEAARNDARFMLNRIVAEVDTITRKPELAVDEARPLPYLSPFLFKELLPEGRLVKDKVEQKVEVPGGGAVGEGPAEEGGIGGLEGMASGLGTTKYF</sequence>
<dbReference type="EMBL" id="MU839837">
    <property type="protein sequence ID" value="KAK1753658.1"/>
    <property type="molecule type" value="Genomic_DNA"/>
</dbReference>
<dbReference type="Proteomes" id="UP001239445">
    <property type="component" value="Unassembled WGS sequence"/>
</dbReference>
<reference evidence="2" key="1">
    <citation type="submission" date="2023-06" db="EMBL/GenBank/DDBJ databases">
        <title>Genome-scale phylogeny and comparative genomics of the fungal order Sordariales.</title>
        <authorList>
            <consortium name="Lawrence Berkeley National Laboratory"/>
            <person name="Hensen N."/>
            <person name="Bonometti L."/>
            <person name="Westerberg I."/>
            <person name="Brannstrom I.O."/>
            <person name="Guillou S."/>
            <person name="Cros-Aarteil S."/>
            <person name="Calhoun S."/>
            <person name="Haridas S."/>
            <person name="Kuo A."/>
            <person name="Mondo S."/>
            <person name="Pangilinan J."/>
            <person name="Riley R."/>
            <person name="Labutti K."/>
            <person name="Andreopoulos B."/>
            <person name="Lipzen A."/>
            <person name="Chen C."/>
            <person name="Yanf M."/>
            <person name="Daum C."/>
            <person name="Ng V."/>
            <person name="Clum A."/>
            <person name="Steindorff A."/>
            <person name="Ohm R."/>
            <person name="Martin F."/>
            <person name="Silar P."/>
            <person name="Natvig D."/>
            <person name="Lalanne C."/>
            <person name="Gautier V."/>
            <person name="Ament-Velasquez S.L."/>
            <person name="Kruys A."/>
            <person name="Hutchinson M.I."/>
            <person name="Powell A.J."/>
            <person name="Barry K."/>
            <person name="Miller A.N."/>
            <person name="Grigoriev I.V."/>
            <person name="Debuchy R."/>
            <person name="Gladieux P."/>
            <person name="Thoren M.H."/>
            <person name="Johannesson H."/>
        </authorList>
    </citation>
    <scope>NUCLEOTIDE SEQUENCE</scope>
    <source>
        <strain evidence="2">PSN4</strain>
    </source>
</reference>
<comment type="caution">
    <text evidence="2">The sequence shown here is derived from an EMBL/GenBank/DDBJ whole genome shotgun (WGS) entry which is preliminary data.</text>
</comment>
<accession>A0AAJ0F7T3</accession>
<feature type="compositionally biased region" description="Polar residues" evidence="1">
    <location>
        <begin position="328"/>
        <end position="347"/>
    </location>
</feature>
<feature type="region of interest" description="Disordered" evidence="1">
    <location>
        <begin position="355"/>
        <end position="374"/>
    </location>
</feature>
<proteinExistence type="predicted"/>
<evidence type="ECO:0000313" key="3">
    <source>
        <dbReference type="Proteomes" id="UP001239445"/>
    </source>
</evidence>
<organism evidence="2 3">
    <name type="scientific">Echria macrotheca</name>
    <dbReference type="NCBI Taxonomy" id="438768"/>
    <lineage>
        <taxon>Eukaryota</taxon>
        <taxon>Fungi</taxon>
        <taxon>Dikarya</taxon>
        <taxon>Ascomycota</taxon>
        <taxon>Pezizomycotina</taxon>
        <taxon>Sordariomycetes</taxon>
        <taxon>Sordariomycetidae</taxon>
        <taxon>Sordariales</taxon>
        <taxon>Schizotheciaceae</taxon>
        <taxon>Echria</taxon>
    </lineage>
</organism>
<feature type="region of interest" description="Disordered" evidence="1">
    <location>
        <begin position="446"/>
        <end position="465"/>
    </location>
</feature>
<dbReference type="AlphaFoldDB" id="A0AAJ0F7T3"/>
<protein>
    <submittedName>
        <fullName evidence="2">Uncharacterized protein</fullName>
    </submittedName>
</protein>
<gene>
    <name evidence="2" type="ORF">QBC47DRAFT_430507</name>
</gene>
<name>A0AAJ0F7T3_9PEZI</name>